<dbReference type="Proteomes" id="UP000271339">
    <property type="component" value="Unassembled WGS sequence"/>
</dbReference>
<dbReference type="InterPro" id="IPR002938">
    <property type="entry name" value="FAD-bd"/>
</dbReference>
<dbReference type="PANTHER" id="PTHR46972:SF1">
    <property type="entry name" value="FAD DEPENDENT OXIDOREDUCTASE DOMAIN-CONTAINING PROTEIN"/>
    <property type="match status" value="1"/>
</dbReference>
<accession>A0A3L9Z1U4</accession>
<comment type="caution">
    <text evidence="6">The sequence shown here is derived from an EMBL/GenBank/DDBJ whole genome shotgun (WGS) entry which is preliminary data.</text>
</comment>
<proteinExistence type="predicted"/>
<dbReference type="PANTHER" id="PTHR46972">
    <property type="entry name" value="MONOOXYGENASE ASQM-RELATED"/>
    <property type="match status" value="1"/>
</dbReference>
<evidence type="ECO:0000256" key="3">
    <source>
        <dbReference type="ARBA" id="ARBA00023002"/>
    </source>
</evidence>
<dbReference type="GO" id="GO:0071949">
    <property type="term" value="F:FAD binding"/>
    <property type="evidence" value="ECO:0007669"/>
    <property type="project" value="InterPro"/>
</dbReference>
<dbReference type="PRINTS" id="PR00420">
    <property type="entry name" value="RNGMNOXGNASE"/>
</dbReference>
<dbReference type="SUPFAM" id="SSF51905">
    <property type="entry name" value="FAD/NAD(P)-binding domain"/>
    <property type="match status" value="1"/>
</dbReference>
<dbReference type="AlphaFoldDB" id="A0A3L9Z1U4"/>
<evidence type="ECO:0000313" key="6">
    <source>
        <dbReference type="EMBL" id="RMA66504.1"/>
    </source>
</evidence>
<reference evidence="6 7" key="1">
    <citation type="submission" date="2018-10" db="EMBL/GenBank/DDBJ databases">
        <title>Genomic Encyclopedia of Archaeal and Bacterial Type Strains, Phase II (KMG-II): from individual species to whole genera.</title>
        <authorList>
            <person name="Goeker M."/>
        </authorList>
    </citation>
    <scope>NUCLEOTIDE SEQUENCE [LARGE SCALE GENOMIC DNA]</scope>
    <source>
        <strain evidence="6 7">DSM 23424</strain>
    </source>
</reference>
<dbReference type="RefSeq" id="WP_121906492.1">
    <property type="nucleotide sequence ID" value="NZ_REFC01000011.1"/>
</dbReference>
<evidence type="ECO:0000313" key="7">
    <source>
        <dbReference type="Proteomes" id="UP000271339"/>
    </source>
</evidence>
<dbReference type="Gene3D" id="3.50.50.60">
    <property type="entry name" value="FAD/NAD(P)-binding domain"/>
    <property type="match status" value="1"/>
</dbReference>
<organism evidence="6 7">
    <name type="scientific">Ulvibacter antarcticus</name>
    <dbReference type="NCBI Taxonomy" id="442714"/>
    <lineage>
        <taxon>Bacteria</taxon>
        <taxon>Pseudomonadati</taxon>
        <taxon>Bacteroidota</taxon>
        <taxon>Flavobacteriia</taxon>
        <taxon>Flavobacteriales</taxon>
        <taxon>Flavobacteriaceae</taxon>
        <taxon>Ulvibacter</taxon>
    </lineage>
</organism>
<dbReference type="OrthoDB" id="9782160at2"/>
<dbReference type="GO" id="GO:0004497">
    <property type="term" value="F:monooxygenase activity"/>
    <property type="evidence" value="ECO:0007669"/>
    <property type="project" value="UniProtKB-KW"/>
</dbReference>
<feature type="domain" description="FAD-binding" evidence="5">
    <location>
        <begin position="87"/>
        <end position="418"/>
    </location>
</feature>
<keyword evidence="3" id="KW-0560">Oxidoreductase</keyword>
<name>A0A3L9Z1U4_9FLAO</name>
<sequence length="485" mass="53744">MNKEENERANWAICPECKGRGKKSQRIRKKAKFQYKRALDQFEKSEGKGKAPVRPKGHLYSCLNCDGSGLLRSNLQPITDKVNFPHIAIIGGGISGVALAVACWHRGIPFTIYERDSSFDARSQGYGLTLQQASKAIEGLGLFTLNEGVISTRHLVHTTDGKVIGEWGMRKWLQSSTKTSPKRTNMHIARQSLRFKLLEQLRGKSIVQWDHQLVAIKESKNSGVKLSFQVDGKVKTAKADLVVGADGIRSSVRRLLIGEDVTPLRYLGCMVILGICPLELIESLNSSLLDSATVFQTANGNERIYMMPYTSDSVMWQLSFPISEKEAKVISAKGAKELKKEACRRTQWHDPIPQILAATKEAQISGYPVYDRELLTSGLLDTCGKVTLIGDAAHPMSPFKGQGANQALLDALALARKVFLKCGPFSEWREVGIRQSVLTEFESKMLARTASKVKDSAEAARLLHSEIVLHEGNEPRGRCLKKRDA</sequence>
<dbReference type="InterPro" id="IPR036188">
    <property type="entry name" value="FAD/NAD-bd_sf"/>
</dbReference>
<keyword evidence="2" id="KW-0274">FAD</keyword>
<evidence type="ECO:0000256" key="1">
    <source>
        <dbReference type="ARBA" id="ARBA00022630"/>
    </source>
</evidence>
<keyword evidence="7" id="KW-1185">Reference proteome</keyword>
<dbReference type="Pfam" id="PF01494">
    <property type="entry name" value="FAD_binding_3"/>
    <property type="match status" value="1"/>
</dbReference>
<evidence type="ECO:0000259" key="5">
    <source>
        <dbReference type="Pfam" id="PF01494"/>
    </source>
</evidence>
<protein>
    <submittedName>
        <fullName evidence="6">2-polyprenyl-6-methoxyphenol hydroxylase-like FAD-dependent oxidoreductase</fullName>
    </submittedName>
</protein>
<gene>
    <name evidence="6" type="ORF">BXY75_0930</name>
</gene>
<keyword evidence="1" id="KW-0285">Flavoprotein</keyword>
<evidence type="ECO:0000256" key="2">
    <source>
        <dbReference type="ARBA" id="ARBA00022827"/>
    </source>
</evidence>
<evidence type="ECO:0000256" key="4">
    <source>
        <dbReference type="ARBA" id="ARBA00023033"/>
    </source>
</evidence>
<dbReference type="EMBL" id="REFC01000011">
    <property type="protein sequence ID" value="RMA66504.1"/>
    <property type="molecule type" value="Genomic_DNA"/>
</dbReference>
<keyword evidence="4" id="KW-0503">Monooxygenase</keyword>